<evidence type="ECO:0000313" key="1">
    <source>
        <dbReference type="EMBL" id="MDQ0207945.1"/>
    </source>
</evidence>
<dbReference type="EMBL" id="JAUSUA010000004">
    <property type="protein sequence ID" value="MDQ0207945.1"/>
    <property type="molecule type" value="Genomic_DNA"/>
</dbReference>
<protein>
    <submittedName>
        <fullName evidence="1">Uncharacterized protein</fullName>
    </submittedName>
</protein>
<keyword evidence="2" id="KW-1185">Reference proteome</keyword>
<sequence length="419" mass="49149">MDLPVHIDMEEAATALQPAIHSTYKKLAASRYFTASHLELISSEAKHVINTHANETGAYGYLLYIEGVFSLSRSSSTQDQSFRRFEHFYRSLGEVIKQSLESNKDSHDAFLFMNQMAKRMEKDQRDLFAPWPGLIQQCIPCLSAGHIEKLDEKLKPYTFNEGATHAVLVKSYLSLLAGREKNALQQLMSLTTNWTEQQITPHFRCLEERERWDTILLWLKQLFPLKSDGRYGSLQAFADRSNAQLNKNGAFLSHVWDRWLLAPSFQRYAALTTHESKEKKQQIVDYLLPKLEGQLHHTQTVQVYIRLLHEQQRFDKAAEYFLMYERNPLRLQEDKEALLHDMKVSSPHLVKPVFHQFVVRLAEKKSRAHYEKAAHYVHELMLVYSQENNEERFQHYIQLLKSEYKTYRAFIKELNFIHA</sequence>
<accession>A0ABT9YKC8</accession>
<evidence type="ECO:0000313" key="2">
    <source>
        <dbReference type="Proteomes" id="UP001225034"/>
    </source>
</evidence>
<comment type="caution">
    <text evidence="1">The sequence shown here is derived from an EMBL/GenBank/DDBJ whole genome shotgun (WGS) entry which is preliminary data.</text>
</comment>
<organism evidence="1 2">
    <name type="scientific">Alkalicoccobacillus murimartini</name>
    <dbReference type="NCBI Taxonomy" id="171685"/>
    <lineage>
        <taxon>Bacteria</taxon>
        <taxon>Bacillati</taxon>
        <taxon>Bacillota</taxon>
        <taxon>Bacilli</taxon>
        <taxon>Bacillales</taxon>
        <taxon>Bacillaceae</taxon>
        <taxon>Alkalicoccobacillus</taxon>
    </lineage>
</organism>
<reference evidence="1 2" key="1">
    <citation type="submission" date="2023-07" db="EMBL/GenBank/DDBJ databases">
        <title>Genomic Encyclopedia of Type Strains, Phase IV (KMG-IV): sequencing the most valuable type-strain genomes for metagenomic binning, comparative biology and taxonomic classification.</title>
        <authorList>
            <person name="Goeker M."/>
        </authorList>
    </citation>
    <scope>NUCLEOTIDE SEQUENCE [LARGE SCALE GENOMIC DNA]</scope>
    <source>
        <strain evidence="1 2">DSM 19154</strain>
    </source>
</reference>
<dbReference type="RefSeq" id="WP_306983633.1">
    <property type="nucleotide sequence ID" value="NZ_JAUSUA010000004.1"/>
</dbReference>
<proteinExistence type="predicted"/>
<dbReference type="Proteomes" id="UP001225034">
    <property type="component" value="Unassembled WGS sequence"/>
</dbReference>
<name>A0ABT9YKC8_9BACI</name>
<gene>
    <name evidence="1" type="ORF">J2S05_002754</name>
</gene>